<dbReference type="CDD" id="cd04433">
    <property type="entry name" value="AFD_class_I"/>
    <property type="match status" value="1"/>
</dbReference>
<evidence type="ECO:0000313" key="4">
    <source>
        <dbReference type="EMBL" id="OBT93730.1"/>
    </source>
</evidence>
<proteinExistence type="inferred from homology"/>
<reference evidence="4 5" key="1">
    <citation type="submission" date="2016-03" db="EMBL/GenBank/DDBJ databases">
        <title>Comparative genomics of Pseudogymnoascus destructans, the fungus causing white-nose syndrome of bats.</title>
        <authorList>
            <person name="Palmer J.M."/>
            <person name="Drees K.P."/>
            <person name="Foster J.T."/>
            <person name="Lindner D.L."/>
        </authorList>
    </citation>
    <scope>NUCLEOTIDE SEQUENCE [LARGE SCALE GENOMIC DNA]</scope>
    <source>
        <strain evidence="4 5">UAMH 10579</strain>
    </source>
</reference>
<evidence type="ECO:0000313" key="5">
    <source>
        <dbReference type="Proteomes" id="UP000091956"/>
    </source>
</evidence>
<dbReference type="EMBL" id="KV460250">
    <property type="protein sequence ID" value="OBT93730.1"/>
    <property type="molecule type" value="Genomic_DNA"/>
</dbReference>
<comment type="similarity">
    <text evidence="1">Belongs to the ATP-dependent AMP-binding enzyme family.</text>
</comment>
<dbReference type="InterPro" id="IPR045851">
    <property type="entry name" value="AMP-bd_C_sf"/>
</dbReference>
<dbReference type="PANTHER" id="PTHR43201:SF8">
    <property type="entry name" value="ACYL-COA SYNTHETASE FAMILY MEMBER 3"/>
    <property type="match status" value="1"/>
</dbReference>
<accession>A0A1B8GD37</accession>
<dbReference type="InterPro" id="IPR000873">
    <property type="entry name" value="AMP-dep_synth/lig_dom"/>
</dbReference>
<protein>
    <recommendedName>
        <fullName evidence="3">AMP-dependent synthetase/ligase domain-containing protein</fullName>
    </recommendedName>
</protein>
<reference evidence="5" key="2">
    <citation type="journal article" date="2018" name="Nat. Commun.">
        <title>Extreme sensitivity to ultraviolet light in the fungal pathogen causing white-nose syndrome of bats.</title>
        <authorList>
            <person name="Palmer J.M."/>
            <person name="Drees K.P."/>
            <person name="Foster J.T."/>
            <person name="Lindner D.L."/>
        </authorList>
    </citation>
    <scope>NUCLEOTIDE SEQUENCE [LARGE SCALE GENOMIC DNA]</scope>
    <source>
        <strain evidence="5">UAMH 10579</strain>
    </source>
</reference>
<dbReference type="OrthoDB" id="6614653at2759"/>
<keyword evidence="5" id="KW-1185">Reference proteome</keyword>
<evidence type="ECO:0000256" key="2">
    <source>
        <dbReference type="SAM" id="Phobius"/>
    </source>
</evidence>
<name>A0A1B8GD37_9PEZI</name>
<organism evidence="4 5">
    <name type="scientific">Pseudogymnoascus verrucosus</name>
    <dbReference type="NCBI Taxonomy" id="342668"/>
    <lineage>
        <taxon>Eukaryota</taxon>
        <taxon>Fungi</taxon>
        <taxon>Dikarya</taxon>
        <taxon>Ascomycota</taxon>
        <taxon>Pezizomycotina</taxon>
        <taxon>Leotiomycetes</taxon>
        <taxon>Thelebolales</taxon>
        <taxon>Thelebolaceae</taxon>
        <taxon>Pseudogymnoascus</taxon>
    </lineage>
</organism>
<feature type="transmembrane region" description="Helical" evidence="2">
    <location>
        <begin position="87"/>
        <end position="109"/>
    </location>
</feature>
<dbReference type="RefSeq" id="XP_018127463.1">
    <property type="nucleotide sequence ID" value="XM_018277548.2"/>
</dbReference>
<dbReference type="Gene3D" id="3.40.50.12780">
    <property type="entry name" value="N-terminal domain of ligase-like"/>
    <property type="match status" value="1"/>
</dbReference>
<keyword evidence="2" id="KW-0812">Transmembrane</keyword>
<feature type="domain" description="AMP-dependent synthetase/ligase" evidence="3">
    <location>
        <begin position="81"/>
        <end position="387"/>
    </location>
</feature>
<dbReference type="AlphaFoldDB" id="A0A1B8GD37"/>
<dbReference type="SUPFAM" id="SSF56801">
    <property type="entry name" value="Acetyl-CoA synthetase-like"/>
    <property type="match status" value="1"/>
</dbReference>
<dbReference type="Proteomes" id="UP000091956">
    <property type="component" value="Unassembled WGS sequence"/>
</dbReference>
<gene>
    <name evidence="4" type="ORF">VE01_08120</name>
</gene>
<evidence type="ECO:0000259" key="3">
    <source>
        <dbReference type="Pfam" id="PF00501"/>
    </source>
</evidence>
<dbReference type="Pfam" id="PF00501">
    <property type="entry name" value="AMP-binding"/>
    <property type="match status" value="1"/>
</dbReference>
<dbReference type="InterPro" id="IPR020845">
    <property type="entry name" value="AMP-binding_CS"/>
</dbReference>
<dbReference type="PROSITE" id="PS00455">
    <property type="entry name" value="AMP_BINDING"/>
    <property type="match status" value="1"/>
</dbReference>
<sequence>MAKALRGRLPNEPFFVNLLKIANEIKHVIIHDPQNRIDANYGQLLTDVLRMQLLLKQSLPESMFDDALNLLQVSNPYILILSGKYEFIIAALSIMSIGGAFAPLATTLLPEEAFYMLQTSRAICILADQQHLQLAEECQGYAASQGISIPVLPINISNPPSEDLSNSDPCFEIDRKLTVEPHRPALILFTSGTSGPPKGVVHTRRLFYDIHTSSSPSEVFLSHDAIHWGSSLVTFVGSVLGGARTEIIPQNAEAIWERLREGGATTLGCAPRIWTQMMRHFEDHLSPLPPEKRNPYVRGAQSLRHALTRGSMPEPSVLQFWRDLGKRLHVCYGITELGATVMKTTNDTDVNLERCIGRPMPGITVKLSSGSHGEMLIKKSVVFSHYLNDHGETAASFDSDGFYKTGDLARRVGSDYIIEGRASTDFIRCQGLRVPILEVEMRLLQLPFISEGCILQASDARNGQIVAALVRLRTPEKTYLGDSGKVQRLEEPYLEVLRNSLGGALPTFMLPTALRILQDEEEIPRTPSLKVIRGKAAEQYFPRSKSCELPTNVEVLDLRSNLDSRARMVWDWGGLL</sequence>
<evidence type="ECO:0000256" key="1">
    <source>
        <dbReference type="ARBA" id="ARBA00006432"/>
    </source>
</evidence>
<dbReference type="InterPro" id="IPR042099">
    <property type="entry name" value="ANL_N_sf"/>
</dbReference>
<keyword evidence="2" id="KW-1133">Transmembrane helix</keyword>
<dbReference type="PANTHER" id="PTHR43201">
    <property type="entry name" value="ACYL-COA SYNTHETASE"/>
    <property type="match status" value="1"/>
</dbReference>
<keyword evidence="2" id="KW-0472">Membrane</keyword>
<dbReference type="GO" id="GO:0006631">
    <property type="term" value="P:fatty acid metabolic process"/>
    <property type="evidence" value="ECO:0007669"/>
    <property type="project" value="TreeGrafter"/>
</dbReference>
<dbReference type="GO" id="GO:0031956">
    <property type="term" value="F:medium-chain fatty acid-CoA ligase activity"/>
    <property type="evidence" value="ECO:0007669"/>
    <property type="project" value="TreeGrafter"/>
</dbReference>
<dbReference type="Gene3D" id="3.30.300.30">
    <property type="match status" value="1"/>
</dbReference>
<dbReference type="GeneID" id="28841506"/>
<dbReference type="STRING" id="342668.A0A1B8GD37"/>